<dbReference type="OMA" id="KNSNYPY"/>
<dbReference type="PANTHER" id="PTHR12241">
    <property type="entry name" value="TUBULIN POLYGLUTAMYLASE"/>
    <property type="match status" value="1"/>
</dbReference>
<evidence type="ECO:0000256" key="5">
    <source>
        <dbReference type="ARBA" id="ARBA00022840"/>
    </source>
</evidence>
<evidence type="ECO:0000313" key="7">
    <source>
        <dbReference type="Proteomes" id="UP000261580"/>
    </source>
</evidence>
<evidence type="ECO:0000313" key="6">
    <source>
        <dbReference type="Ensembl" id="ENSNBRP00000030900.1"/>
    </source>
</evidence>
<sequence length="437" mass="51319">MDSEDWTLFWTDCSVSLDRVKDMKRYQKINHFPGMSEICRKDSLARNMNRMLKLFPKDYNIFPRTWCLPAESVCTFHSVFYHIFENNYKIKIRKTKNPSSTYICKPDTGCQGKGIFITKSSKDIKPGEHMICQVYISRPFIIDGYKFDLRVYVLVTSCDPFSIFMFKEGLARFCTTKYSEPTLGNVDDVCMHLTNYSINKHSENFVRDEDSGSKRTEKMWSDIEDVIIKTLISAHPILKHNYQTCFPNHTTGSACFEILGFDVLMDHRLKPWVLEVNHSPSFTTDSQLDREVKDALLYDTLVLINLSACDRRKITKEERRKVKERLQQHRSREARYGEQIWCEVFPRSHTPHICSEEELRQCQAATVKQMERYEAKHLGGFKRIYPREGGEKYDKYFKHSSSLFHETAASKAREECARYLQHAVKYHNKAKKVVSFV</sequence>
<organism evidence="6 7">
    <name type="scientific">Neolamprologus brichardi</name>
    <name type="common">Fairy cichlid</name>
    <name type="synonym">Lamprologus brichardi</name>
    <dbReference type="NCBI Taxonomy" id="32507"/>
    <lineage>
        <taxon>Eukaryota</taxon>
        <taxon>Metazoa</taxon>
        <taxon>Chordata</taxon>
        <taxon>Craniata</taxon>
        <taxon>Vertebrata</taxon>
        <taxon>Euteleostomi</taxon>
        <taxon>Actinopterygii</taxon>
        <taxon>Neopterygii</taxon>
        <taxon>Teleostei</taxon>
        <taxon>Neoteleostei</taxon>
        <taxon>Acanthomorphata</taxon>
        <taxon>Ovalentaria</taxon>
        <taxon>Cichlomorphae</taxon>
        <taxon>Cichliformes</taxon>
        <taxon>Cichlidae</taxon>
        <taxon>African cichlids</taxon>
        <taxon>Pseudocrenilabrinae</taxon>
        <taxon>Lamprologini</taxon>
        <taxon>Neolamprologus</taxon>
    </lineage>
</organism>
<keyword evidence="2" id="KW-0436">Ligase</keyword>
<dbReference type="Ensembl" id="ENSNBRT00000031687.1">
    <property type="protein sequence ID" value="ENSNBRP00000030900.1"/>
    <property type="gene ID" value="ENSNBRG00000023500.1"/>
</dbReference>
<dbReference type="GO" id="GO:0005524">
    <property type="term" value="F:ATP binding"/>
    <property type="evidence" value="ECO:0007669"/>
    <property type="project" value="UniProtKB-KW"/>
</dbReference>
<dbReference type="InterPro" id="IPR004344">
    <property type="entry name" value="TTL/TTLL_fam"/>
</dbReference>
<dbReference type="FunFam" id="3.30.470.20:FF:000009">
    <property type="entry name" value="tubulin polyglutamylase TTLL5 isoform X1"/>
    <property type="match status" value="1"/>
</dbReference>
<keyword evidence="5" id="KW-0067">ATP-binding</keyword>
<keyword evidence="4" id="KW-0547">Nucleotide-binding</keyword>
<dbReference type="Bgee" id="ENSNBRG00000023500">
    <property type="expression patterns" value="Expressed in testis and 2 other cell types or tissues"/>
</dbReference>
<evidence type="ECO:0000256" key="1">
    <source>
        <dbReference type="ARBA" id="ARBA00006820"/>
    </source>
</evidence>
<dbReference type="GO" id="GO:0005874">
    <property type="term" value="C:microtubule"/>
    <property type="evidence" value="ECO:0007669"/>
    <property type="project" value="UniProtKB-KW"/>
</dbReference>
<proteinExistence type="inferred from homology"/>
<dbReference type="GO" id="GO:0070740">
    <property type="term" value="F:tubulin-glutamic acid ligase activity"/>
    <property type="evidence" value="ECO:0007669"/>
    <property type="project" value="TreeGrafter"/>
</dbReference>
<evidence type="ECO:0000256" key="4">
    <source>
        <dbReference type="ARBA" id="ARBA00022741"/>
    </source>
</evidence>
<dbReference type="SUPFAM" id="SSF56059">
    <property type="entry name" value="Glutathione synthetase ATP-binding domain-like"/>
    <property type="match status" value="1"/>
</dbReference>
<accession>A0A3Q4I346</accession>
<evidence type="ECO:0000256" key="3">
    <source>
        <dbReference type="ARBA" id="ARBA00022701"/>
    </source>
</evidence>
<dbReference type="GO" id="GO:0000226">
    <property type="term" value="P:microtubule cytoskeleton organization"/>
    <property type="evidence" value="ECO:0007669"/>
    <property type="project" value="TreeGrafter"/>
</dbReference>
<reference evidence="6" key="1">
    <citation type="submission" date="2025-08" db="UniProtKB">
        <authorList>
            <consortium name="Ensembl"/>
        </authorList>
    </citation>
    <scope>IDENTIFICATION</scope>
</reference>
<dbReference type="PANTHER" id="PTHR12241:SF161">
    <property type="entry name" value="TUBULIN POLYGLUTAMYLASE TTLL6"/>
    <property type="match status" value="1"/>
</dbReference>
<reference evidence="6" key="2">
    <citation type="submission" date="2025-09" db="UniProtKB">
        <authorList>
            <consortium name="Ensembl"/>
        </authorList>
    </citation>
    <scope>IDENTIFICATION</scope>
</reference>
<name>A0A3Q4I346_NEOBR</name>
<dbReference type="Gene3D" id="3.30.470.20">
    <property type="entry name" value="ATP-grasp fold, B domain"/>
    <property type="match status" value="1"/>
</dbReference>
<dbReference type="STRING" id="32507.ENSNBRP00000030900"/>
<dbReference type="Proteomes" id="UP000261580">
    <property type="component" value="Unassembled WGS sequence"/>
</dbReference>
<dbReference type="AlphaFoldDB" id="A0A3Q4I346"/>
<evidence type="ECO:0000256" key="2">
    <source>
        <dbReference type="ARBA" id="ARBA00022598"/>
    </source>
</evidence>
<keyword evidence="7" id="KW-1185">Reference proteome</keyword>
<dbReference type="PROSITE" id="PS51221">
    <property type="entry name" value="TTL"/>
    <property type="match status" value="1"/>
</dbReference>
<keyword evidence="3" id="KW-0493">Microtubule</keyword>
<comment type="similarity">
    <text evidence="1">Belongs to the tubulin--tyrosine ligase family.</text>
</comment>
<dbReference type="GeneTree" id="ENSGT00940000165637"/>
<protein>
    <submittedName>
        <fullName evidence="6">Tubulin tyrosine ligase-like family, member 6</fullName>
    </submittedName>
</protein>
<dbReference type="Pfam" id="PF03133">
    <property type="entry name" value="TTL"/>
    <property type="match status" value="1"/>
</dbReference>
<dbReference type="GO" id="GO:0036064">
    <property type="term" value="C:ciliary basal body"/>
    <property type="evidence" value="ECO:0007669"/>
    <property type="project" value="TreeGrafter"/>
</dbReference>
<dbReference type="GO" id="GO:0015631">
    <property type="term" value="F:tubulin binding"/>
    <property type="evidence" value="ECO:0007669"/>
    <property type="project" value="TreeGrafter"/>
</dbReference>